<gene>
    <name evidence="8" type="primary">tolC1</name>
    <name evidence="8" type="ORF">FAES_2118</name>
</gene>
<keyword evidence="6" id="KW-0472">Membrane</keyword>
<dbReference type="PATRIC" id="fig|1166018.3.peg.3868"/>
<dbReference type="InterPro" id="IPR051906">
    <property type="entry name" value="TolC-like"/>
</dbReference>
<dbReference type="AlphaFoldDB" id="I0K7M4"/>
<protein>
    <submittedName>
        <fullName evidence="8">Outer membrane efflux protein</fullName>
    </submittedName>
</protein>
<dbReference type="STRING" id="1166018.FAES_2118"/>
<evidence type="ECO:0000256" key="5">
    <source>
        <dbReference type="ARBA" id="ARBA00022692"/>
    </source>
</evidence>
<reference evidence="8 9" key="1">
    <citation type="journal article" date="2012" name="J. Bacteriol.">
        <title>Genome Sequence of Fibrella aestuarina BUZ 2T, a Filamentous Marine Bacterium.</title>
        <authorList>
            <person name="Filippini M."/>
            <person name="Qi W."/>
            <person name="Blom J."/>
            <person name="Goesmann A."/>
            <person name="Smits T.H."/>
            <person name="Bagheri H.C."/>
        </authorList>
    </citation>
    <scope>NUCLEOTIDE SEQUENCE [LARGE SCALE GENOMIC DNA]</scope>
    <source>
        <strain evidence="9">BUZ 2T</strain>
    </source>
</reference>
<evidence type="ECO:0000313" key="9">
    <source>
        <dbReference type="Proteomes" id="UP000011058"/>
    </source>
</evidence>
<accession>I0K7M4</accession>
<keyword evidence="9" id="KW-1185">Reference proteome</keyword>
<dbReference type="PANTHER" id="PTHR30026">
    <property type="entry name" value="OUTER MEMBRANE PROTEIN TOLC"/>
    <property type="match status" value="1"/>
</dbReference>
<keyword evidence="5" id="KW-0812">Transmembrane</keyword>
<dbReference type="eggNOG" id="COG1538">
    <property type="taxonomic scope" value="Bacteria"/>
</dbReference>
<dbReference type="Gene3D" id="1.20.1600.10">
    <property type="entry name" value="Outer membrane efflux proteins (OEP)"/>
    <property type="match status" value="1"/>
</dbReference>
<dbReference type="HOGENOM" id="CLU_012817_11_0_10"/>
<dbReference type="KEGG" id="fae:FAES_2118"/>
<evidence type="ECO:0000256" key="4">
    <source>
        <dbReference type="ARBA" id="ARBA00022452"/>
    </source>
</evidence>
<evidence type="ECO:0000256" key="7">
    <source>
        <dbReference type="ARBA" id="ARBA00023237"/>
    </source>
</evidence>
<dbReference type="Proteomes" id="UP000011058">
    <property type="component" value="Chromosome"/>
</dbReference>
<dbReference type="GO" id="GO:0009279">
    <property type="term" value="C:cell outer membrane"/>
    <property type="evidence" value="ECO:0007669"/>
    <property type="project" value="UniProtKB-SubCell"/>
</dbReference>
<dbReference type="Pfam" id="PF02321">
    <property type="entry name" value="OEP"/>
    <property type="match status" value="2"/>
</dbReference>
<proteinExistence type="inferred from homology"/>
<keyword evidence="7" id="KW-0998">Cell outer membrane</keyword>
<sequence length="532" mass="58492">MAEISRLSQNGGCRFKYLLTLTLEMHMNMRLLPYLRLSAAGLALAALLGHPSVFAQTAGTPPAASATPGEGQRVPQRLGLQTCIDIALQNNLTLRQSQIQLRNSELQLRQARLNRLPNVGAFLTQGYNSGRNINPVTNAFVDQGVLSNNFQASVQATVYNGGLLQNTIKQNDLLRQSNEATVKATENNVILTVIQQYLNVLTGQEQLVVAQRQRDVSVAQLDRTQKLVNAGSLAEAELFVIRATIANDELAIVNAQNTIELAKLALLQAMNVPAGGPTTSSFEVETVNVPDPTVTPYGTTSDDVFGVAQQYMPDVRAADLRVKSDAFGVQVARASLFPVVTLNGNLSTLYSNVGLQRRFDLGTVTNIDQTILVNGIPTTITTQQPNYRFENYTFFDQLGNNLNRSVSLQVQVPIYNRSLARTRILSAQLQQQNSEIAAANTRLQLRQNIETAYTNLRAAGNRYQATLAQVTQLERAFKVSESRLNAGALNSTDYNVAKGNLDRARAGLVQAKYDYVFRIKILDFYQNKPLNF</sequence>
<dbReference type="GO" id="GO:0015562">
    <property type="term" value="F:efflux transmembrane transporter activity"/>
    <property type="evidence" value="ECO:0007669"/>
    <property type="project" value="InterPro"/>
</dbReference>
<evidence type="ECO:0000256" key="3">
    <source>
        <dbReference type="ARBA" id="ARBA00022448"/>
    </source>
</evidence>
<evidence type="ECO:0000256" key="2">
    <source>
        <dbReference type="ARBA" id="ARBA00007613"/>
    </source>
</evidence>
<comment type="subcellular location">
    <subcellularLocation>
        <location evidence="1">Cell outer membrane</location>
    </subcellularLocation>
</comment>
<name>I0K7M4_9BACT</name>
<evidence type="ECO:0000256" key="6">
    <source>
        <dbReference type="ARBA" id="ARBA00023136"/>
    </source>
</evidence>
<dbReference type="PANTHER" id="PTHR30026:SF20">
    <property type="entry name" value="OUTER MEMBRANE PROTEIN TOLC"/>
    <property type="match status" value="1"/>
</dbReference>
<dbReference type="EMBL" id="HE796683">
    <property type="protein sequence ID" value="CCH00127.1"/>
    <property type="molecule type" value="Genomic_DNA"/>
</dbReference>
<evidence type="ECO:0000313" key="8">
    <source>
        <dbReference type="EMBL" id="CCH00127.1"/>
    </source>
</evidence>
<dbReference type="GO" id="GO:1990281">
    <property type="term" value="C:efflux pump complex"/>
    <property type="evidence" value="ECO:0007669"/>
    <property type="project" value="TreeGrafter"/>
</dbReference>
<organism evidence="8 9">
    <name type="scientific">Fibrella aestuarina BUZ 2</name>
    <dbReference type="NCBI Taxonomy" id="1166018"/>
    <lineage>
        <taxon>Bacteria</taxon>
        <taxon>Pseudomonadati</taxon>
        <taxon>Bacteroidota</taxon>
        <taxon>Cytophagia</taxon>
        <taxon>Cytophagales</taxon>
        <taxon>Spirosomataceae</taxon>
        <taxon>Fibrella</taxon>
    </lineage>
</organism>
<dbReference type="SUPFAM" id="SSF56954">
    <property type="entry name" value="Outer membrane efflux proteins (OEP)"/>
    <property type="match status" value="1"/>
</dbReference>
<comment type="similarity">
    <text evidence="2">Belongs to the outer membrane factor (OMF) (TC 1.B.17) family.</text>
</comment>
<dbReference type="InterPro" id="IPR003423">
    <property type="entry name" value="OMP_efflux"/>
</dbReference>
<keyword evidence="3" id="KW-0813">Transport</keyword>
<evidence type="ECO:0000256" key="1">
    <source>
        <dbReference type="ARBA" id="ARBA00004442"/>
    </source>
</evidence>
<keyword evidence="4" id="KW-1134">Transmembrane beta strand</keyword>
<dbReference type="GO" id="GO:0015288">
    <property type="term" value="F:porin activity"/>
    <property type="evidence" value="ECO:0007669"/>
    <property type="project" value="TreeGrafter"/>
</dbReference>